<sequence>MERLAGEEVVDVRERRRRVRERAELEYLRRVALQECESAQRELEEREKEALESAQKSSGETHGHIEDLGLHRVEEKIDRSAEVKAVAAGIWEEFNAREYDDGYGKSNPFRMHISRDNCASLGMADYFDRIQLSMSYQAMGEKVKNETYPDLKTMFADLTLIVNNCLIYNPDGRSPVRKAGMELGKQVKACHKKHKKHRLFDQAKFKEGDDGEKKKEGGEKKEGGGETGEGEKKTGEEEKMEVEKTEGGEKGGQELAPPPPPA</sequence>
<comment type="caution">
    <text evidence="5">The sequence shown here is derived from an EMBL/GenBank/DDBJ whole genome shotgun (WGS) entry which is preliminary data.</text>
</comment>
<dbReference type="EMBL" id="BRYB01001989">
    <property type="protein sequence ID" value="GMI37694.1"/>
    <property type="molecule type" value="Genomic_DNA"/>
</dbReference>
<dbReference type="InterPro" id="IPR036427">
    <property type="entry name" value="Bromodomain-like_sf"/>
</dbReference>
<evidence type="ECO:0000259" key="4">
    <source>
        <dbReference type="PROSITE" id="PS50014"/>
    </source>
</evidence>
<dbReference type="Gene3D" id="1.20.920.10">
    <property type="entry name" value="Bromodomain-like"/>
    <property type="match status" value="1"/>
</dbReference>
<protein>
    <recommendedName>
        <fullName evidence="4">Bromo domain-containing protein</fullName>
    </recommendedName>
</protein>
<evidence type="ECO:0000313" key="5">
    <source>
        <dbReference type="EMBL" id="GMI37694.1"/>
    </source>
</evidence>
<accession>A0ABQ6N0D9</accession>
<dbReference type="SUPFAM" id="SSF47370">
    <property type="entry name" value="Bromodomain"/>
    <property type="match status" value="1"/>
</dbReference>
<dbReference type="PROSITE" id="PS50014">
    <property type="entry name" value="BROMODOMAIN_2"/>
    <property type="match status" value="1"/>
</dbReference>
<evidence type="ECO:0000256" key="2">
    <source>
        <dbReference type="PROSITE-ProRule" id="PRU00035"/>
    </source>
</evidence>
<keyword evidence="6" id="KW-1185">Reference proteome</keyword>
<keyword evidence="1 2" id="KW-0103">Bromodomain</keyword>
<evidence type="ECO:0000256" key="3">
    <source>
        <dbReference type="SAM" id="MobiDB-lite"/>
    </source>
</evidence>
<reference evidence="5 6" key="1">
    <citation type="journal article" date="2023" name="Commun. Biol.">
        <title>Genome analysis of Parmales, the sister group of diatoms, reveals the evolutionary specialization of diatoms from phago-mixotrophs to photoautotrophs.</title>
        <authorList>
            <person name="Ban H."/>
            <person name="Sato S."/>
            <person name="Yoshikawa S."/>
            <person name="Yamada K."/>
            <person name="Nakamura Y."/>
            <person name="Ichinomiya M."/>
            <person name="Sato N."/>
            <person name="Blanc-Mathieu R."/>
            <person name="Endo H."/>
            <person name="Kuwata A."/>
            <person name="Ogata H."/>
        </authorList>
    </citation>
    <scope>NUCLEOTIDE SEQUENCE [LARGE SCALE GENOMIC DNA]</scope>
</reference>
<dbReference type="SMART" id="SM00297">
    <property type="entry name" value="BROMO"/>
    <property type="match status" value="1"/>
</dbReference>
<dbReference type="CDD" id="cd04369">
    <property type="entry name" value="Bromodomain"/>
    <property type="match status" value="1"/>
</dbReference>
<gene>
    <name evidence="5" type="ORF">TeGR_g14455</name>
</gene>
<proteinExistence type="predicted"/>
<feature type="region of interest" description="Disordered" evidence="3">
    <location>
        <begin position="191"/>
        <end position="262"/>
    </location>
</feature>
<evidence type="ECO:0000313" key="6">
    <source>
        <dbReference type="Proteomes" id="UP001165060"/>
    </source>
</evidence>
<organism evidence="5 6">
    <name type="scientific">Tetraparma gracilis</name>
    <dbReference type="NCBI Taxonomy" id="2962635"/>
    <lineage>
        <taxon>Eukaryota</taxon>
        <taxon>Sar</taxon>
        <taxon>Stramenopiles</taxon>
        <taxon>Ochrophyta</taxon>
        <taxon>Bolidophyceae</taxon>
        <taxon>Parmales</taxon>
        <taxon>Triparmaceae</taxon>
        <taxon>Tetraparma</taxon>
    </lineage>
</organism>
<dbReference type="Proteomes" id="UP001165060">
    <property type="component" value="Unassembled WGS sequence"/>
</dbReference>
<dbReference type="InterPro" id="IPR001487">
    <property type="entry name" value="Bromodomain"/>
</dbReference>
<feature type="domain" description="Bromo" evidence="4">
    <location>
        <begin position="101"/>
        <end position="176"/>
    </location>
</feature>
<dbReference type="Pfam" id="PF00439">
    <property type="entry name" value="Bromodomain"/>
    <property type="match status" value="1"/>
</dbReference>
<feature type="compositionally biased region" description="Basic and acidic residues" evidence="3">
    <location>
        <begin position="199"/>
        <end position="252"/>
    </location>
</feature>
<name>A0ABQ6N0D9_9STRA</name>
<evidence type="ECO:0000256" key="1">
    <source>
        <dbReference type="ARBA" id="ARBA00023117"/>
    </source>
</evidence>
<feature type="region of interest" description="Disordered" evidence="3">
    <location>
        <begin position="42"/>
        <end position="66"/>
    </location>
</feature>
<feature type="compositionally biased region" description="Basic and acidic residues" evidence="3">
    <location>
        <begin position="42"/>
        <end position="51"/>
    </location>
</feature>